<feature type="transmembrane region" description="Helical" evidence="3">
    <location>
        <begin position="69"/>
        <end position="87"/>
    </location>
</feature>
<dbReference type="GO" id="GO:0005737">
    <property type="term" value="C:cytoplasm"/>
    <property type="evidence" value="ECO:0007669"/>
    <property type="project" value="TreeGrafter"/>
</dbReference>
<organism evidence="4 5">
    <name type="scientific">Heterorhabditis bacteriophora</name>
    <name type="common">Entomopathogenic nematode worm</name>
    <dbReference type="NCBI Taxonomy" id="37862"/>
    <lineage>
        <taxon>Eukaryota</taxon>
        <taxon>Metazoa</taxon>
        <taxon>Ecdysozoa</taxon>
        <taxon>Nematoda</taxon>
        <taxon>Chromadorea</taxon>
        <taxon>Rhabditida</taxon>
        <taxon>Rhabditina</taxon>
        <taxon>Rhabditomorpha</taxon>
        <taxon>Strongyloidea</taxon>
        <taxon>Heterorhabditidae</taxon>
        <taxon>Heterorhabditis</taxon>
    </lineage>
</organism>
<accession>A0A1I7WWG8</accession>
<proteinExistence type="inferred from homology"/>
<dbReference type="WBParaSite" id="Hba_09542">
    <property type="protein sequence ID" value="Hba_09542"/>
    <property type="gene ID" value="Hba_09542"/>
</dbReference>
<evidence type="ECO:0000256" key="1">
    <source>
        <dbReference type="ARBA" id="ARBA00007796"/>
    </source>
</evidence>
<dbReference type="GO" id="GO:0035556">
    <property type="term" value="P:intracellular signal transduction"/>
    <property type="evidence" value="ECO:0007669"/>
    <property type="project" value="InterPro"/>
</dbReference>
<evidence type="ECO:0000256" key="2">
    <source>
        <dbReference type="ARBA" id="ARBA00023054"/>
    </source>
</evidence>
<dbReference type="Pfam" id="PF05276">
    <property type="entry name" value="SH3BP5"/>
    <property type="match status" value="1"/>
</dbReference>
<dbReference type="GO" id="GO:0004860">
    <property type="term" value="F:protein kinase inhibitor activity"/>
    <property type="evidence" value="ECO:0007669"/>
    <property type="project" value="TreeGrafter"/>
</dbReference>
<keyword evidence="2" id="KW-0175">Coiled coil</keyword>
<dbReference type="InterPro" id="IPR007940">
    <property type="entry name" value="SH3BP5"/>
</dbReference>
<keyword evidence="4" id="KW-1185">Reference proteome</keyword>
<dbReference type="PANTHER" id="PTHR19423">
    <property type="entry name" value="SH3 DOMAIN-BINDING PROTEIN 5"/>
    <property type="match status" value="1"/>
</dbReference>
<keyword evidence="3" id="KW-1133">Transmembrane helix</keyword>
<reference evidence="5" key="1">
    <citation type="submission" date="2016-11" db="UniProtKB">
        <authorList>
            <consortium name="WormBaseParasite"/>
        </authorList>
    </citation>
    <scope>IDENTIFICATION</scope>
</reference>
<dbReference type="Proteomes" id="UP000095283">
    <property type="component" value="Unplaced"/>
</dbReference>
<sequence length="208" mass="24470">MRMTTDRSNVLEVQLERMSFVEFSVVARRMPRHRARQRDWNPVETTDGARSPHVSMYQLLGCPHRSDRMLFIIQYYYLIIVSLLSSIKKSRTYFDQRLEFTRVLERQKELILRLEAEVSVRQKKCDYTTSLRNLERISDSIHEQRSIGGGLNRVDLPGNPPPYLPTAPPPYDENDSRYIIEQERVSIIWLLHGTIVLEIYGKERSSLS</sequence>
<evidence type="ECO:0000256" key="3">
    <source>
        <dbReference type="SAM" id="Phobius"/>
    </source>
</evidence>
<protein>
    <submittedName>
        <fullName evidence="5">Striatin domain-containing protein</fullName>
    </submittedName>
</protein>
<comment type="similarity">
    <text evidence="1">Belongs to the SH3BP5 family.</text>
</comment>
<evidence type="ECO:0000313" key="5">
    <source>
        <dbReference type="WBParaSite" id="Hba_09542"/>
    </source>
</evidence>
<evidence type="ECO:0000313" key="4">
    <source>
        <dbReference type="Proteomes" id="UP000095283"/>
    </source>
</evidence>
<keyword evidence="3" id="KW-0472">Membrane</keyword>
<keyword evidence="3" id="KW-0812">Transmembrane</keyword>
<dbReference type="PANTHER" id="PTHR19423:SF1">
    <property type="entry name" value="SH3 DOMAIN-BINDING PROTEIN 5"/>
    <property type="match status" value="1"/>
</dbReference>
<name>A0A1I7WWG8_HETBA</name>
<dbReference type="AlphaFoldDB" id="A0A1I7WWG8"/>